<keyword evidence="7" id="KW-1185">Reference proteome</keyword>
<dbReference type="CDD" id="cd02440">
    <property type="entry name" value="AdoMet_MTases"/>
    <property type="match status" value="1"/>
</dbReference>
<keyword evidence="3 4" id="KW-0949">S-adenosyl-L-methionine</keyword>
<dbReference type="InterPro" id="IPR029063">
    <property type="entry name" value="SAM-dependent_MTases_sf"/>
</dbReference>
<comment type="similarity">
    <text evidence="4">Belongs to the methyltransferase superfamily. YrrT family.</text>
</comment>
<gene>
    <name evidence="6" type="ORF">JOD45_000394</name>
</gene>
<sequence>MGLEFIDHFNDWAHTYDKTVVGLDKEYKAVFQNYENILHEVAEHSEGTVLEFGPGTGNLTKQLLSKGHDVYAVEPSIKMMEKAKEKLPDQVFYKGDFLNFPDFDKPIHTIVSTYAFHHLTDAEKDQALAKYSRLLPEGGKIVFADTMFEDEVKKQEILNDAKKNQFYHLLEDLKTEYYPLKKTMAKLFSKNGFQVSFKQLNDFVWLMVAKKRHLE</sequence>
<name>A0ABS2PVW3_9BACL</name>
<dbReference type="InterPro" id="IPR041698">
    <property type="entry name" value="Methyltransf_25"/>
</dbReference>
<organism evidence="6 7">
    <name type="scientific">Scopulibacillus daqui</name>
    <dbReference type="NCBI Taxonomy" id="1469162"/>
    <lineage>
        <taxon>Bacteria</taxon>
        <taxon>Bacillati</taxon>
        <taxon>Bacillota</taxon>
        <taxon>Bacilli</taxon>
        <taxon>Bacillales</taxon>
        <taxon>Sporolactobacillaceae</taxon>
        <taxon>Scopulibacillus</taxon>
    </lineage>
</organism>
<feature type="domain" description="Methyltransferase" evidence="5">
    <location>
        <begin position="49"/>
        <end position="139"/>
    </location>
</feature>
<evidence type="ECO:0000256" key="2">
    <source>
        <dbReference type="ARBA" id="ARBA00022679"/>
    </source>
</evidence>
<dbReference type="PANTHER" id="PTHR43861">
    <property type="entry name" value="TRANS-ACONITATE 2-METHYLTRANSFERASE-RELATED"/>
    <property type="match status" value="1"/>
</dbReference>
<comment type="caution">
    <text evidence="6">The sequence shown here is derived from an EMBL/GenBank/DDBJ whole genome shotgun (WGS) entry which is preliminary data.</text>
</comment>
<reference evidence="6 7" key="1">
    <citation type="submission" date="2021-01" db="EMBL/GenBank/DDBJ databases">
        <title>Genomic Encyclopedia of Type Strains, Phase IV (KMG-IV): sequencing the most valuable type-strain genomes for metagenomic binning, comparative biology and taxonomic classification.</title>
        <authorList>
            <person name="Goeker M."/>
        </authorList>
    </citation>
    <scope>NUCLEOTIDE SEQUENCE [LARGE SCALE GENOMIC DNA]</scope>
    <source>
        <strain evidence="6 7">DSM 28236</strain>
    </source>
</reference>
<dbReference type="EMBL" id="JAFBER010000001">
    <property type="protein sequence ID" value="MBM7644203.1"/>
    <property type="molecule type" value="Genomic_DNA"/>
</dbReference>
<protein>
    <recommendedName>
        <fullName evidence="4">Uncharacterized methyltransferase JOD45_000394</fullName>
        <ecNumber evidence="4">2.1.1.-</ecNumber>
    </recommendedName>
</protein>
<dbReference type="HAMAP" id="MF_02100">
    <property type="entry name" value="Methyltr_YrrT"/>
    <property type="match status" value="1"/>
</dbReference>
<dbReference type="Pfam" id="PF13649">
    <property type="entry name" value="Methyltransf_25"/>
    <property type="match status" value="1"/>
</dbReference>
<feature type="binding site" evidence="4">
    <location>
        <position position="74"/>
    </location>
    <ligand>
        <name>S-adenosyl-L-methionine</name>
        <dbReference type="ChEBI" id="CHEBI:59789"/>
    </ligand>
</feature>
<evidence type="ECO:0000256" key="4">
    <source>
        <dbReference type="HAMAP-Rule" id="MF_02100"/>
    </source>
</evidence>
<proteinExistence type="inferred from homology"/>
<dbReference type="InterPro" id="IPR023553">
    <property type="entry name" value="Uncharacterised_MeTfrase_YrrT"/>
</dbReference>
<feature type="binding site" evidence="4">
    <location>
        <position position="53"/>
    </location>
    <ligand>
        <name>S-adenosyl-L-methionine</name>
        <dbReference type="ChEBI" id="CHEBI:59789"/>
    </ligand>
</feature>
<keyword evidence="2 4" id="KW-0808">Transferase</keyword>
<dbReference type="EC" id="2.1.1.-" evidence="4"/>
<dbReference type="Gene3D" id="3.40.50.150">
    <property type="entry name" value="Vaccinia Virus protein VP39"/>
    <property type="match status" value="1"/>
</dbReference>
<evidence type="ECO:0000259" key="5">
    <source>
        <dbReference type="Pfam" id="PF13649"/>
    </source>
</evidence>
<comment type="function">
    <text evidence="4">Could be a S-adenosyl-L-methionine-dependent methyltransferase.</text>
</comment>
<feature type="binding site" evidence="4">
    <location>
        <position position="96"/>
    </location>
    <ligand>
        <name>S-adenosyl-L-methionine</name>
        <dbReference type="ChEBI" id="CHEBI:59789"/>
    </ligand>
</feature>
<keyword evidence="1 4" id="KW-0489">Methyltransferase</keyword>
<evidence type="ECO:0000313" key="7">
    <source>
        <dbReference type="Proteomes" id="UP000808914"/>
    </source>
</evidence>
<dbReference type="Proteomes" id="UP000808914">
    <property type="component" value="Unassembled WGS sequence"/>
</dbReference>
<dbReference type="RefSeq" id="WP_205002150.1">
    <property type="nucleotide sequence ID" value="NZ_JAFBER010000001.1"/>
</dbReference>
<evidence type="ECO:0000313" key="6">
    <source>
        <dbReference type="EMBL" id="MBM7644203.1"/>
    </source>
</evidence>
<dbReference type="GO" id="GO:0032259">
    <property type="term" value="P:methylation"/>
    <property type="evidence" value="ECO:0007669"/>
    <property type="project" value="UniProtKB-KW"/>
</dbReference>
<evidence type="ECO:0000256" key="3">
    <source>
        <dbReference type="ARBA" id="ARBA00022691"/>
    </source>
</evidence>
<evidence type="ECO:0000256" key="1">
    <source>
        <dbReference type="ARBA" id="ARBA00022603"/>
    </source>
</evidence>
<dbReference type="SUPFAM" id="SSF53335">
    <property type="entry name" value="S-adenosyl-L-methionine-dependent methyltransferases"/>
    <property type="match status" value="1"/>
</dbReference>
<accession>A0ABS2PVW3</accession>
<dbReference type="GO" id="GO:0008168">
    <property type="term" value="F:methyltransferase activity"/>
    <property type="evidence" value="ECO:0007669"/>
    <property type="project" value="UniProtKB-KW"/>
</dbReference>